<dbReference type="PANTHER" id="PTHR43102">
    <property type="entry name" value="SLR1143 PROTEIN"/>
    <property type="match status" value="1"/>
</dbReference>
<reference evidence="8" key="1">
    <citation type="journal article" date="2010" name="Science">
        <title>Signatures of adaptation to obligate biotrophy in the Hyaloperonospora arabidopsidis genome.</title>
        <authorList>
            <person name="Baxter L."/>
            <person name="Tripathy S."/>
            <person name="Ishaque N."/>
            <person name="Boot N."/>
            <person name="Cabral A."/>
            <person name="Kemen E."/>
            <person name="Thines M."/>
            <person name="Ah-Fong A."/>
            <person name="Anderson R."/>
            <person name="Badejoko W."/>
            <person name="Bittner-Eddy P."/>
            <person name="Boore J.L."/>
            <person name="Chibucos M.C."/>
            <person name="Coates M."/>
            <person name="Dehal P."/>
            <person name="Delehaunty K."/>
            <person name="Dong S."/>
            <person name="Downton P."/>
            <person name="Dumas B."/>
            <person name="Fabro G."/>
            <person name="Fronick C."/>
            <person name="Fuerstenberg S.I."/>
            <person name="Fulton L."/>
            <person name="Gaulin E."/>
            <person name="Govers F."/>
            <person name="Hughes L."/>
            <person name="Humphray S."/>
            <person name="Jiang R.H."/>
            <person name="Judelson H."/>
            <person name="Kamoun S."/>
            <person name="Kyung K."/>
            <person name="Meijer H."/>
            <person name="Minx P."/>
            <person name="Morris P."/>
            <person name="Nelson J."/>
            <person name="Phuntumart V."/>
            <person name="Qutob D."/>
            <person name="Rehmany A."/>
            <person name="Rougon-Cardoso A."/>
            <person name="Ryden P."/>
            <person name="Torto-Alalibo T."/>
            <person name="Studholme D."/>
            <person name="Wang Y."/>
            <person name="Win J."/>
            <person name="Wood J."/>
            <person name="Clifton S.W."/>
            <person name="Rogers J."/>
            <person name="Van den Ackerveken G."/>
            <person name="Jones J.D."/>
            <person name="McDowell J.M."/>
            <person name="Beynon J."/>
            <person name="Tyler B.M."/>
        </authorList>
    </citation>
    <scope>NUCLEOTIDE SEQUENCE [LARGE SCALE GENOMIC DNA]</scope>
    <source>
        <strain evidence="8">Emoy2</strain>
    </source>
</reference>
<dbReference type="PROSITE" id="PS50178">
    <property type="entry name" value="ZF_FYVE"/>
    <property type="match status" value="1"/>
</dbReference>
<feature type="region of interest" description="Disordered" evidence="5">
    <location>
        <begin position="875"/>
        <end position="903"/>
    </location>
</feature>
<feature type="region of interest" description="Disordered" evidence="5">
    <location>
        <begin position="234"/>
        <end position="258"/>
    </location>
</feature>
<dbReference type="SMART" id="SM00064">
    <property type="entry name" value="FYVE"/>
    <property type="match status" value="1"/>
</dbReference>
<feature type="compositionally biased region" description="Low complexity" evidence="5">
    <location>
        <begin position="507"/>
        <end position="517"/>
    </location>
</feature>
<dbReference type="Gene3D" id="3.30.40.10">
    <property type="entry name" value="Zinc/RING finger domain, C3HC4 (zinc finger)"/>
    <property type="match status" value="1"/>
</dbReference>
<dbReference type="EnsemblProtists" id="HpaT800509">
    <property type="protein sequence ID" value="HpaP800509"/>
    <property type="gene ID" value="HpaG800509"/>
</dbReference>
<dbReference type="OMA" id="PIVMGPQ"/>
<evidence type="ECO:0000259" key="6">
    <source>
        <dbReference type="PROSITE" id="PS50178"/>
    </source>
</evidence>
<dbReference type="VEuPathDB" id="FungiDB:HpaG800509"/>
<feature type="domain" description="FYVE-type" evidence="6">
    <location>
        <begin position="392"/>
        <end position="453"/>
    </location>
</feature>
<protein>
    <recommendedName>
        <fullName evidence="6">FYVE-type domain-containing protein</fullName>
    </recommendedName>
</protein>
<dbReference type="HOGENOM" id="CLU_013465_0_0_1"/>
<dbReference type="Proteomes" id="UP000011713">
    <property type="component" value="Unassembled WGS sequence"/>
</dbReference>
<feature type="region of interest" description="Disordered" evidence="5">
    <location>
        <begin position="586"/>
        <end position="617"/>
    </location>
</feature>
<dbReference type="EMBL" id="JH597777">
    <property type="status" value="NOT_ANNOTATED_CDS"/>
    <property type="molecule type" value="Genomic_DNA"/>
</dbReference>
<dbReference type="InterPro" id="IPR011011">
    <property type="entry name" value="Znf_FYVE_PHD"/>
</dbReference>
<evidence type="ECO:0000313" key="8">
    <source>
        <dbReference type="Proteomes" id="UP000011713"/>
    </source>
</evidence>
<dbReference type="InterPro" id="IPR017455">
    <property type="entry name" value="Znf_FYVE-rel"/>
</dbReference>
<dbReference type="InParanoid" id="M4B2L1"/>
<evidence type="ECO:0000256" key="3">
    <source>
        <dbReference type="ARBA" id="ARBA00022833"/>
    </source>
</evidence>
<proteinExistence type="predicted"/>
<dbReference type="Pfam" id="PF01363">
    <property type="entry name" value="FYVE"/>
    <property type="match status" value="1"/>
</dbReference>
<feature type="region of interest" description="Disordered" evidence="5">
    <location>
        <begin position="1"/>
        <end position="30"/>
    </location>
</feature>
<sequence>MRDEVQGVNDHCNKAPNHKRAPVPEDGAGPSQYAVPFTLSRENEAIGMQLARTHLTQLMTECAASKSESQLESAWVRVNKTKKQSAEVICWEKHAGKTTQELQGKARGSSVSSRLAALTLKRESGPTSYSVRSSTTVNAPLNAVLRALDASVATAHRSFTRIIYGNLVADTSVLFHSSTPRTDFLAEDENDSVETLAVRWIMCRCSNPTVYDCDFCLQEYTKRHSRDELIMFNNHRRDEQHQSDDAEPKHEGTDHSCGHDGLHALEEMPAAYKLFRSVETRHCPDLLDSHRVVRCKVPLGGFLLYPTDSSDKTDVVFYMTIAQDVASNRNKRGRNSVSSNAVLTQCSDRQFHALQNVARQMALHIGRLNNAVDSYNMILHLESLHTLQWVRNAERLQCAVCCRRFHQFTRRRHHCRLCGEVICRRCSVQKDLNLPTSGPAMLRICTRCNQAAAPSRPKSSSRNDAEVQVASQKLQSCRGVLDRSSGNSILDSIATFSFSETPLRRSSSSLSEELNGSVMDESATESRDEAEGIFFVAASEGSQWTDTSEMAATSCLQTSFPASPNQPSSSLPHTRCRIRAPIRNSMKTEVTRSGINDKEDEVKVEDSTSRTDDNESDLSILKSQHNSLSSRAQQIWPVKNGICADNSDGDHEPLFTMTGICTLIRLHNRPWTHRSFEMPRMYEDVFLKLCETAASVRNSQFVALTLFMHTTQQDESPQNEVEAAEATVSYLKVRGCAKLMKITANLQCCDPVLQLQRPIVTRDTWALDESADHPSGYDFRQLPIVVGSQQARFYAGVPLINTEMRCRYGALAVFDSKTSPGEDDDLPMKKTLQALQMCAEEAMTVAEERQKEIQLRAFLQASLIPLRQSESVLRPSVDIQQSDPQQQDIESIDRDSADDDGIDEDYQRDEHAVATIDTKGAPEFTNSGTSSVGKARVDYFRNKLRQLVQQAQDTQAQMMENTLVMERHRVPIV</sequence>
<dbReference type="STRING" id="559515.M4B2L1"/>
<dbReference type="InterPro" id="IPR013083">
    <property type="entry name" value="Znf_RING/FYVE/PHD"/>
</dbReference>
<evidence type="ECO:0000256" key="5">
    <source>
        <dbReference type="SAM" id="MobiDB-lite"/>
    </source>
</evidence>
<keyword evidence="2 4" id="KW-0863">Zinc-finger</keyword>
<evidence type="ECO:0000313" key="7">
    <source>
        <dbReference type="EnsemblProtists" id="HpaP800509"/>
    </source>
</evidence>
<keyword evidence="1" id="KW-0479">Metal-binding</keyword>
<evidence type="ECO:0000256" key="1">
    <source>
        <dbReference type="ARBA" id="ARBA00022723"/>
    </source>
</evidence>
<dbReference type="SUPFAM" id="SSF57903">
    <property type="entry name" value="FYVE/PHD zinc finger"/>
    <property type="match status" value="1"/>
</dbReference>
<accession>M4B2L1</accession>
<dbReference type="eggNOG" id="KOG4424">
    <property type="taxonomic scope" value="Eukaryota"/>
</dbReference>
<evidence type="ECO:0000256" key="2">
    <source>
        <dbReference type="ARBA" id="ARBA00022771"/>
    </source>
</evidence>
<keyword evidence="8" id="KW-1185">Reference proteome</keyword>
<reference evidence="7" key="2">
    <citation type="submission" date="2015-06" db="UniProtKB">
        <authorList>
            <consortium name="EnsemblProtists"/>
        </authorList>
    </citation>
    <scope>IDENTIFICATION</scope>
    <source>
        <strain evidence="7">Emoy2</strain>
    </source>
</reference>
<dbReference type="AlphaFoldDB" id="M4B2L1"/>
<keyword evidence="3" id="KW-0862">Zinc</keyword>
<feature type="compositionally biased region" description="Low complexity" evidence="5">
    <location>
        <begin position="876"/>
        <end position="889"/>
    </location>
</feature>
<dbReference type="GO" id="GO:0008270">
    <property type="term" value="F:zinc ion binding"/>
    <property type="evidence" value="ECO:0007669"/>
    <property type="project" value="UniProtKB-KW"/>
</dbReference>
<dbReference type="PANTHER" id="PTHR43102:SF2">
    <property type="entry name" value="GAF DOMAIN-CONTAINING PROTEIN"/>
    <property type="match status" value="1"/>
</dbReference>
<feature type="compositionally biased region" description="Basic and acidic residues" evidence="5">
    <location>
        <begin position="595"/>
        <end position="613"/>
    </location>
</feature>
<evidence type="ECO:0000256" key="4">
    <source>
        <dbReference type="PROSITE-ProRule" id="PRU00091"/>
    </source>
</evidence>
<name>M4B2L1_HYAAE</name>
<dbReference type="InterPro" id="IPR000306">
    <property type="entry name" value="Znf_FYVE"/>
</dbReference>
<organism evidence="7 8">
    <name type="scientific">Hyaloperonospora arabidopsidis (strain Emoy2)</name>
    <name type="common">Downy mildew agent</name>
    <name type="synonym">Peronospora arabidopsidis</name>
    <dbReference type="NCBI Taxonomy" id="559515"/>
    <lineage>
        <taxon>Eukaryota</taxon>
        <taxon>Sar</taxon>
        <taxon>Stramenopiles</taxon>
        <taxon>Oomycota</taxon>
        <taxon>Peronosporomycetes</taxon>
        <taxon>Peronosporales</taxon>
        <taxon>Peronosporaceae</taxon>
        <taxon>Hyaloperonospora</taxon>
    </lineage>
</organism>
<feature type="region of interest" description="Disordered" evidence="5">
    <location>
        <begin position="507"/>
        <end position="526"/>
    </location>
</feature>